<dbReference type="GO" id="GO:0009507">
    <property type="term" value="C:chloroplast"/>
    <property type="evidence" value="ECO:0007669"/>
    <property type="project" value="UniProtKB-SubCell"/>
</dbReference>
<dbReference type="GO" id="GO:0005524">
    <property type="term" value="F:ATP binding"/>
    <property type="evidence" value="ECO:0007669"/>
    <property type="project" value="UniProtKB-KW"/>
</dbReference>
<keyword evidence="2 9" id="KW-0150">Chloroplast</keyword>
<protein>
    <recommendedName>
        <fullName evidence="7">Uncharacterized AAA domain-containing protein ycf46</fullName>
    </recommendedName>
</protein>
<dbReference type="InterPro" id="IPR052381">
    <property type="entry name" value="AAA_domain_protein"/>
</dbReference>
<dbReference type="EMBL" id="MH396168">
    <property type="protein sequence ID" value="AXF36231.1"/>
    <property type="molecule type" value="Genomic_DNA"/>
</dbReference>
<dbReference type="InterPro" id="IPR041569">
    <property type="entry name" value="AAA_lid_3"/>
</dbReference>
<evidence type="ECO:0000256" key="6">
    <source>
        <dbReference type="ARBA" id="ARBA00038088"/>
    </source>
</evidence>
<dbReference type="Gene3D" id="3.40.50.300">
    <property type="entry name" value="P-loop containing nucleotide triphosphate hydrolases"/>
    <property type="match status" value="1"/>
</dbReference>
<feature type="domain" description="AAA+ ATPase" evidence="8">
    <location>
        <begin position="259"/>
        <end position="394"/>
    </location>
</feature>
<evidence type="ECO:0000256" key="7">
    <source>
        <dbReference type="ARBA" id="ARBA00040480"/>
    </source>
</evidence>
<comment type="similarity">
    <text evidence="6">Belongs to the AAA ATPase family. Highly divergent.</text>
</comment>
<reference evidence="9" key="1">
    <citation type="journal article" date="2018" name="J. Phycol.">
        <title>Organellar genomics: a useful tool to study evolutionary relationships and molecular evolution in Gracilariaceae (Rhodophyta).</title>
        <authorList>
            <person name="Iha C."/>
            <person name="Grassa C.J."/>
            <person name="de M Lyra G."/>
            <person name="Davis C.C."/>
            <person name="Verbruggen H."/>
            <person name="Oliveira M.C."/>
        </authorList>
    </citation>
    <scope>NUCLEOTIDE SEQUENCE</scope>
    <source>
        <strain evidence="9">BG0039</strain>
    </source>
</reference>
<dbReference type="InterPro" id="IPR003959">
    <property type="entry name" value="ATPase_AAA_core"/>
</dbReference>
<evidence type="ECO:0000256" key="3">
    <source>
        <dbReference type="ARBA" id="ARBA00022640"/>
    </source>
</evidence>
<accession>A0A345AIJ5</accession>
<dbReference type="GO" id="GO:0016887">
    <property type="term" value="F:ATP hydrolysis activity"/>
    <property type="evidence" value="ECO:0007669"/>
    <property type="project" value="InterPro"/>
</dbReference>
<comment type="subcellular location">
    <subcellularLocation>
        <location evidence="1">Plastid</location>
        <location evidence="1">Chloroplast</location>
    </subcellularLocation>
</comment>
<dbReference type="PANTHER" id="PTHR42960">
    <property type="entry name" value="YCF46 PROTEIN"/>
    <property type="match status" value="1"/>
</dbReference>
<geneLocation type="chloroplast" evidence="9"/>
<organism evidence="9">
    <name type="scientific">Gracilariopsis tenuifrons</name>
    <dbReference type="NCBI Taxonomy" id="31472"/>
    <lineage>
        <taxon>Eukaryota</taxon>
        <taxon>Rhodophyta</taxon>
        <taxon>Florideophyceae</taxon>
        <taxon>Rhodymeniophycidae</taxon>
        <taxon>Gracilariales</taxon>
        <taxon>Gracilariaceae</taxon>
        <taxon>Gracilariopsis</taxon>
    </lineage>
</organism>
<dbReference type="CDD" id="cd19507">
    <property type="entry name" value="RecA-like_Ycf46-like"/>
    <property type="match status" value="1"/>
</dbReference>
<dbReference type="SMART" id="SM00382">
    <property type="entry name" value="AAA"/>
    <property type="match status" value="1"/>
</dbReference>
<keyword evidence="5" id="KW-0067">ATP-binding</keyword>
<evidence type="ECO:0000256" key="1">
    <source>
        <dbReference type="ARBA" id="ARBA00004229"/>
    </source>
</evidence>
<dbReference type="InterPro" id="IPR027417">
    <property type="entry name" value="P-loop_NTPase"/>
</dbReference>
<dbReference type="Pfam" id="PF17862">
    <property type="entry name" value="AAA_lid_3"/>
    <property type="match status" value="1"/>
</dbReference>
<evidence type="ECO:0000256" key="5">
    <source>
        <dbReference type="ARBA" id="ARBA00022840"/>
    </source>
</evidence>
<evidence type="ECO:0000313" key="9">
    <source>
        <dbReference type="EMBL" id="AXF36231.1"/>
    </source>
</evidence>
<dbReference type="SUPFAM" id="SSF52540">
    <property type="entry name" value="P-loop containing nucleoside triphosphate hydrolases"/>
    <property type="match status" value="1"/>
</dbReference>
<dbReference type="GeneID" id="68635445"/>
<dbReference type="InterPro" id="IPR003593">
    <property type="entry name" value="AAA+_ATPase"/>
</dbReference>
<sequence>MVFETQLKLLLSAQHILIYITTLEEERLEYSMNLVIKKGFKKSMYCWDFVDGYYNNPNYLSRAARNPLQAIEFIQKLNFPTSAIFFLKDFHIFMNDISIIRKIKNISRDLKKTNSLIIISASEIQVPSLLKDLITVLEFPLPNDYEISLELNRLFQIMQIDSSIYSEYFNDLVLAYRGFSIEKIRQSIAKLLSSNQSISALINNIADEKQQLVQQTDVLEFYPVSYDFEDVGGLVILKSWLKKRSNAFSKQAKNYGLLIPKGILLVGIQGTGKSLIAKAISNQWKLPLLKLDIGKIFAGIVGESEQRMRQMIKISEQSSPCVLWIDEIDKAFNRLNNNIDSGTTGRVLSTFLTWLAEKETSVFVVATANQVLTLPSELLRKGRFDEIFFLDLPSLEEREKIFQIHLMKFRPLSWLQYDIKYLSQLTDQFSGAEIKQAIVEAMYNAFYEKREFCTQDIVNVIDNFVPLAFTDQANISAIQKWAISGKIRMASANQSS</sequence>
<dbReference type="Pfam" id="PF00004">
    <property type="entry name" value="AAA"/>
    <property type="match status" value="1"/>
</dbReference>
<proteinExistence type="inferred from homology"/>
<dbReference type="AlphaFoldDB" id="A0A345AIJ5"/>
<dbReference type="RefSeq" id="YP_010199326.1">
    <property type="nucleotide sequence ID" value="NC_058670.1"/>
</dbReference>
<gene>
    <name evidence="9" type="primary">ycf46</name>
</gene>
<name>A0A345AIJ5_9FLOR</name>
<evidence type="ECO:0000256" key="2">
    <source>
        <dbReference type="ARBA" id="ARBA00022528"/>
    </source>
</evidence>
<evidence type="ECO:0000256" key="4">
    <source>
        <dbReference type="ARBA" id="ARBA00022741"/>
    </source>
</evidence>
<keyword evidence="3 9" id="KW-0934">Plastid</keyword>
<evidence type="ECO:0000259" key="8">
    <source>
        <dbReference type="SMART" id="SM00382"/>
    </source>
</evidence>
<dbReference type="PANTHER" id="PTHR42960:SF1">
    <property type="entry name" value="YCF46 PROTEIN"/>
    <property type="match status" value="1"/>
</dbReference>
<dbReference type="Gene3D" id="1.10.8.60">
    <property type="match status" value="1"/>
</dbReference>
<keyword evidence="4" id="KW-0547">Nucleotide-binding</keyword>